<dbReference type="AlphaFoldDB" id="A0A381IJL5"/>
<dbReference type="Proteomes" id="UP000254701">
    <property type="component" value="Unassembled WGS sequence"/>
</dbReference>
<protein>
    <submittedName>
        <fullName evidence="1">Capsular polysaccharide biosynthesis protein</fullName>
    </submittedName>
</protein>
<dbReference type="GO" id="GO:0005886">
    <property type="term" value="C:plasma membrane"/>
    <property type="evidence" value="ECO:0007669"/>
    <property type="project" value="TreeGrafter"/>
</dbReference>
<accession>A0A381IJL5</accession>
<dbReference type="InterPro" id="IPR050445">
    <property type="entry name" value="Bact_polysacc_biosynth/exp"/>
</dbReference>
<dbReference type="PANTHER" id="PTHR32309:SF13">
    <property type="entry name" value="FERRIC ENTEROBACTIN TRANSPORT PROTEIN FEPE"/>
    <property type="match status" value="1"/>
</dbReference>
<dbReference type="SUPFAM" id="SSF52540">
    <property type="entry name" value="P-loop containing nucleoside triphosphate hydrolases"/>
    <property type="match status" value="1"/>
</dbReference>
<dbReference type="GO" id="GO:0004713">
    <property type="term" value="F:protein tyrosine kinase activity"/>
    <property type="evidence" value="ECO:0007669"/>
    <property type="project" value="TreeGrafter"/>
</dbReference>
<dbReference type="OrthoDB" id="9794577at2"/>
<name>A0A381IJL5_AMIAI</name>
<dbReference type="InterPro" id="IPR027417">
    <property type="entry name" value="P-loop_NTPase"/>
</dbReference>
<dbReference type="RefSeq" id="WP_131922508.1">
    <property type="nucleotide sequence ID" value="NZ_BAAAVY010000009.1"/>
</dbReference>
<proteinExistence type="predicted"/>
<organism evidence="1 2">
    <name type="scientific">Aminobacter aminovorans</name>
    <name type="common">Chelatobacter heintzii</name>
    <dbReference type="NCBI Taxonomy" id="83263"/>
    <lineage>
        <taxon>Bacteria</taxon>
        <taxon>Pseudomonadati</taxon>
        <taxon>Pseudomonadota</taxon>
        <taxon>Alphaproteobacteria</taxon>
        <taxon>Hyphomicrobiales</taxon>
        <taxon>Phyllobacteriaceae</taxon>
        <taxon>Aminobacter</taxon>
    </lineage>
</organism>
<dbReference type="PANTHER" id="PTHR32309">
    <property type="entry name" value="TYROSINE-PROTEIN KINASE"/>
    <property type="match status" value="1"/>
</dbReference>
<reference evidence="1 2" key="1">
    <citation type="submission" date="2018-06" db="EMBL/GenBank/DDBJ databases">
        <authorList>
            <consortium name="Pathogen Informatics"/>
            <person name="Doyle S."/>
        </authorList>
    </citation>
    <scope>NUCLEOTIDE SEQUENCE [LARGE SCALE GENOMIC DNA]</scope>
    <source>
        <strain evidence="1 2">NCTC10684</strain>
    </source>
</reference>
<dbReference type="Gene3D" id="3.40.50.300">
    <property type="entry name" value="P-loop containing nucleotide triphosphate hydrolases"/>
    <property type="match status" value="1"/>
</dbReference>
<evidence type="ECO:0000313" key="1">
    <source>
        <dbReference type="EMBL" id="SUY28313.1"/>
    </source>
</evidence>
<gene>
    <name evidence="1" type="ORF">NCTC10684_05087</name>
</gene>
<dbReference type="EMBL" id="UFSM01000002">
    <property type="protein sequence ID" value="SUY28313.1"/>
    <property type="molecule type" value="Genomic_DNA"/>
</dbReference>
<sequence length="240" mass="26617">MTRHELAFADLPPSSEATKPRWLVELELLALGIAANHQRVIALSAPSPNSGVTTISRALANVFAQSGLTTLIIDWTGPLSYTNRYTLQDRLRNYDYGSLRPPNCAILRLATVGIVPDVGQLIEVLESSALKFDRLVFDLPPLTGVQLGQMNPLRAAASADAFFLICTRHREKRRVLFNAVESAFKASVPISGLIMNDVHHSYIGNEVVRWANRYLRWVPPIKNSMVRLGKSVKELEEGTD</sequence>
<evidence type="ECO:0000313" key="2">
    <source>
        <dbReference type="Proteomes" id="UP000254701"/>
    </source>
</evidence>